<organism evidence="1 2">
    <name type="scientific">Nocardioides pocheonensis</name>
    <dbReference type="NCBI Taxonomy" id="661485"/>
    <lineage>
        <taxon>Bacteria</taxon>
        <taxon>Bacillati</taxon>
        <taxon>Actinomycetota</taxon>
        <taxon>Actinomycetes</taxon>
        <taxon>Propionibacteriales</taxon>
        <taxon>Nocardioidaceae</taxon>
        <taxon>Nocardioides</taxon>
    </lineage>
</organism>
<name>A0A3N0GKT5_9ACTN</name>
<evidence type="ECO:0000313" key="2">
    <source>
        <dbReference type="Proteomes" id="UP000279994"/>
    </source>
</evidence>
<accession>A0A3N0GKT5</accession>
<protein>
    <submittedName>
        <fullName evidence="1">Uncharacterized protein</fullName>
    </submittedName>
</protein>
<keyword evidence="2" id="KW-1185">Reference proteome</keyword>
<dbReference type="EMBL" id="RJSF01000044">
    <property type="protein sequence ID" value="RNM12738.1"/>
    <property type="molecule type" value="Genomic_DNA"/>
</dbReference>
<reference evidence="1 2" key="1">
    <citation type="submission" date="2018-11" db="EMBL/GenBank/DDBJ databases">
        <authorList>
            <person name="Li F."/>
        </authorList>
    </citation>
    <scope>NUCLEOTIDE SEQUENCE [LARGE SCALE GENOMIC DNA]</scope>
    <source>
        <strain evidence="1 2">Gsoil 818</strain>
    </source>
</reference>
<gene>
    <name evidence="1" type="ORF">EFL26_19325</name>
</gene>
<evidence type="ECO:0000313" key="1">
    <source>
        <dbReference type="EMBL" id="RNM12738.1"/>
    </source>
</evidence>
<comment type="caution">
    <text evidence="1">The sequence shown here is derived from an EMBL/GenBank/DDBJ whole genome shotgun (WGS) entry which is preliminary data.</text>
</comment>
<dbReference type="AlphaFoldDB" id="A0A3N0GKT5"/>
<proteinExistence type="predicted"/>
<dbReference type="Proteomes" id="UP000279994">
    <property type="component" value="Unassembled WGS sequence"/>
</dbReference>
<sequence length="121" mass="13840">MVLMTLESAISDLQETLSHARSASNWRWLVRQRLSILRQALSDERVEAREGWLTPRTGVMERERRQLLGRISAVGAGLLDRLEADGVATEVRRLINDVEHYRQRLHDLVYDSVAMEIGGSE</sequence>